<accession>A0A1X0XIV6</accession>
<feature type="non-terminal residue" evidence="1">
    <location>
        <position position="440"/>
    </location>
</feature>
<dbReference type="InterPro" id="IPR008972">
    <property type="entry name" value="Cupredoxin"/>
</dbReference>
<proteinExistence type="predicted"/>
<gene>
    <name evidence="1" type="ORF">B5V00_16660</name>
</gene>
<keyword evidence="2" id="KW-1185">Reference proteome</keyword>
<dbReference type="SUPFAM" id="SSF49503">
    <property type="entry name" value="Cupredoxins"/>
    <property type="match status" value="1"/>
</dbReference>
<dbReference type="STRING" id="1969733.B5V00_16660"/>
<sequence length="440" mass="46904">MKQSKRNKVFSLILATLLFSICWAGTALGLTLNLVAEQATVTMADGNTITMWGLRDTADTAHPAGAWKIPVFNITLPDTLTINLTNNLPADTASLVKPTSLMIPGLREDAMSPVWTDGFSGARTSVSQRVRSLNREAGNGGGSQTYTWSNLRPGTFIIQSATHQALQVQMGLYAVLVVHPATAGQAYVPTATVPAAEVTYTTEHVLVFSEIDKALHDAVLADDYGPGKLYTSTMNYHPSYYLINGQPAALGAQQIPIGSNTDDILLRLVNTGYQTKIPTFQGQDVRLLGQDGFLAPYTHMQYSVELTPGKTRDVILSKPNTPVVKFYDSRMSISAAGAPGGGLLADLLVSFANMTVLTPNGGEALLSGTQAAVEWSAFSGNANYTVLYSLDTGASWTVIQSGVAGTSLQWQVPNTPTATALVRVTAKDAVTGQWLSRDDS</sequence>
<organism evidence="1 2">
    <name type="scientific">Geothermobacter hydrogeniphilus</name>
    <dbReference type="NCBI Taxonomy" id="1969733"/>
    <lineage>
        <taxon>Bacteria</taxon>
        <taxon>Pseudomonadati</taxon>
        <taxon>Thermodesulfobacteriota</taxon>
        <taxon>Desulfuromonadia</taxon>
        <taxon>Desulfuromonadales</taxon>
        <taxon>Geothermobacteraceae</taxon>
        <taxon>Geothermobacter</taxon>
    </lineage>
</organism>
<evidence type="ECO:0000313" key="2">
    <source>
        <dbReference type="Proteomes" id="UP000193136"/>
    </source>
</evidence>
<dbReference type="AlphaFoldDB" id="A0A1X0XIV6"/>
<name>A0A1X0XIV6_9BACT</name>
<dbReference type="Proteomes" id="UP000193136">
    <property type="component" value="Unassembled WGS sequence"/>
</dbReference>
<reference evidence="1 2" key="1">
    <citation type="submission" date="2017-03" db="EMBL/GenBank/DDBJ databases">
        <title>Genome sequence of Geothermobacter sp. EPR-M, Deep-Sea Iron Reducer.</title>
        <authorList>
            <person name="Tully B."/>
            <person name="Savalia P."/>
            <person name="Abuyen K."/>
            <person name="Baughan C."/>
            <person name="Romero E."/>
            <person name="Ronkowski C."/>
            <person name="Torres B."/>
            <person name="Tremblay J."/>
            <person name="Trujillo A."/>
            <person name="Tyler M."/>
            <person name="Perez-Rodriguez I."/>
            <person name="Amend J."/>
        </authorList>
    </citation>
    <scope>NUCLEOTIDE SEQUENCE [LARGE SCALE GENOMIC DNA]</scope>
    <source>
        <strain evidence="1 2">EPR-M</strain>
    </source>
</reference>
<evidence type="ECO:0000313" key="1">
    <source>
        <dbReference type="EMBL" id="ORJ52821.1"/>
    </source>
</evidence>
<dbReference type="Gene3D" id="2.60.40.420">
    <property type="entry name" value="Cupredoxins - blue copper proteins"/>
    <property type="match status" value="1"/>
</dbReference>
<comment type="caution">
    <text evidence="1">The sequence shown here is derived from an EMBL/GenBank/DDBJ whole genome shotgun (WGS) entry which is preliminary data.</text>
</comment>
<dbReference type="EMBL" id="NAAD01000047">
    <property type="protein sequence ID" value="ORJ52821.1"/>
    <property type="molecule type" value="Genomic_DNA"/>
</dbReference>
<protein>
    <submittedName>
        <fullName evidence="1">Uncharacterized protein</fullName>
    </submittedName>
</protein>